<dbReference type="InterPro" id="IPR001932">
    <property type="entry name" value="PPM-type_phosphatase-like_dom"/>
</dbReference>
<dbReference type="eggNOG" id="COG0631">
    <property type="taxonomic scope" value="Bacteria"/>
</dbReference>
<organism evidence="2 3">
    <name type="scientific">Beggiatoa alba B18LD</name>
    <dbReference type="NCBI Taxonomy" id="395493"/>
    <lineage>
        <taxon>Bacteria</taxon>
        <taxon>Pseudomonadati</taxon>
        <taxon>Pseudomonadota</taxon>
        <taxon>Gammaproteobacteria</taxon>
        <taxon>Thiotrichales</taxon>
        <taxon>Thiotrichaceae</taxon>
        <taxon>Beggiatoa</taxon>
    </lineage>
</organism>
<gene>
    <name evidence="2" type="ORF">BegalDRAFT_2418</name>
</gene>
<sequence>MYYAIATDSSNIENQDRACVIQRNAETLIIGLADGAGGCSGGAQAAQFVIDAVQQITNEHPSIFLQRLDQQIAQDKTAGETTAIVLQIHKNQLIGASVGDSATWLINGNEVYDLTQQQQRKPLLGSGNATLTAFNHQLTTGFLLIASDGLVKYLSVDTIVKQPIPL</sequence>
<dbReference type="EMBL" id="JH600070">
    <property type="protein sequence ID" value="EIJ43269.1"/>
    <property type="molecule type" value="Genomic_DNA"/>
</dbReference>
<dbReference type="Proteomes" id="UP000005744">
    <property type="component" value="Unassembled WGS sequence"/>
</dbReference>
<dbReference type="Pfam" id="PF00481">
    <property type="entry name" value="PP2C"/>
    <property type="match status" value="1"/>
</dbReference>
<protein>
    <submittedName>
        <fullName evidence="2">Serine/threonine protein phosphatase</fullName>
    </submittedName>
</protein>
<dbReference type="AlphaFoldDB" id="I3CI26"/>
<proteinExistence type="predicted"/>
<evidence type="ECO:0000313" key="2">
    <source>
        <dbReference type="EMBL" id="EIJ43269.1"/>
    </source>
</evidence>
<dbReference type="SUPFAM" id="SSF81606">
    <property type="entry name" value="PP2C-like"/>
    <property type="match status" value="1"/>
</dbReference>
<name>I3CI26_9GAMM</name>
<dbReference type="Gene3D" id="3.60.40.10">
    <property type="entry name" value="PPM-type phosphatase domain"/>
    <property type="match status" value="1"/>
</dbReference>
<accession>I3CI26</accession>
<dbReference type="PROSITE" id="PS51746">
    <property type="entry name" value="PPM_2"/>
    <property type="match status" value="1"/>
</dbReference>
<dbReference type="SMART" id="SM00332">
    <property type="entry name" value="PP2Cc"/>
    <property type="match status" value="1"/>
</dbReference>
<keyword evidence="3" id="KW-1185">Reference proteome</keyword>
<evidence type="ECO:0000313" key="3">
    <source>
        <dbReference type="Proteomes" id="UP000005744"/>
    </source>
</evidence>
<feature type="domain" description="PPM-type phosphatase" evidence="1">
    <location>
        <begin position="2"/>
        <end position="166"/>
    </location>
</feature>
<dbReference type="STRING" id="395493.BegalDRAFT_2418"/>
<dbReference type="InterPro" id="IPR036457">
    <property type="entry name" value="PPM-type-like_dom_sf"/>
</dbReference>
<dbReference type="HOGENOM" id="CLU_112814_0_0_6"/>
<reference evidence="2 3" key="1">
    <citation type="submission" date="2011-11" db="EMBL/GenBank/DDBJ databases">
        <title>Improved High-Quality Draft sequence of Beggiatoa alba B18lD.</title>
        <authorList>
            <consortium name="US DOE Joint Genome Institute"/>
            <person name="Lucas S."/>
            <person name="Han J."/>
            <person name="Lapidus A."/>
            <person name="Cheng J.-F."/>
            <person name="Goodwin L."/>
            <person name="Pitluck S."/>
            <person name="Peters L."/>
            <person name="Mikhailova N."/>
            <person name="Held B."/>
            <person name="Detter J.C."/>
            <person name="Han C."/>
            <person name="Tapia R."/>
            <person name="Land M."/>
            <person name="Hauser L."/>
            <person name="Kyrpides N."/>
            <person name="Ivanova N."/>
            <person name="Pagani I."/>
            <person name="Samuel K."/>
            <person name="Teske A."/>
            <person name="Mueller J."/>
            <person name="Woyke T."/>
        </authorList>
    </citation>
    <scope>NUCLEOTIDE SEQUENCE [LARGE SCALE GENOMIC DNA]</scope>
    <source>
        <strain evidence="2 3">B18LD</strain>
    </source>
</reference>
<evidence type="ECO:0000259" key="1">
    <source>
        <dbReference type="PROSITE" id="PS51746"/>
    </source>
</evidence>